<organism evidence="1 2">
    <name type="scientific">Lottia gigantea</name>
    <name type="common">Giant owl limpet</name>
    <dbReference type="NCBI Taxonomy" id="225164"/>
    <lineage>
        <taxon>Eukaryota</taxon>
        <taxon>Metazoa</taxon>
        <taxon>Spiralia</taxon>
        <taxon>Lophotrochozoa</taxon>
        <taxon>Mollusca</taxon>
        <taxon>Gastropoda</taxon>
        <taxon>Patellogastropoda</taxon>
        <taxon>Lottioidea</taxon>
        <taxon>Lottiidae</taxon>
        <taxon>Lottia</taxon>
    </lineage>
</organism>
<dbReference type="GeneID" id="20231944"/>
<dbReference type="RefSeq" id="XP_009057182.1">
    <property type="nucleotide sequence ID" value="XM_009058934.1"/>
</dbReference>
<dbReference type="AlphaFoldDB" id="V3ZLN4"/>
<proteinExistence type="predicted"/>
<keyword evidence="2" id="KW-1185">Reference proteome</keyword>
<gene>
    <name evidence="1" type="ORF">LOTGIDRAFT_121226</name>
</gene>
<protein>
    <recommendedName>
        <fullName evidence="3">Reverse transcriptase domain-containing protein</fullName>
    </recommendedName>
</protein>
<dbReference type="CTD" id="20231944"/>
<dbReference type="PANTHER" id="PTHR19446">
    <property type="entry name" value="REVERSE TRANSCRIPTASES"/>
    <property type="match status" value="1"/>
</dbReference>
<evidence type="ECO:0008006" key="3">
    <source>
        <dbReference type="Google" id="ProtNLM"/>
    </source>
</evidence>
<dbReference type="HOGENOM" id="CLU_118269_2_2_1"/>
<dbReference type="KEGG" id="lgi:LOTGIDRAFT_121226"/>
<evidence type="ECO:0000313" key="2">
    <source>
        <dbReference type="Proteomes" id="UP000030746"/>
    </source>
</evidence>
<accession>V3ZLN4</accession>
<name>V3ZLN4_LOTGI</name>
<dbReference type="Proteomes" id="UP000030746">
    <property type="component" value="Unassembled WGS sequence"/>
</dbReference>
<dbReference type="EMBL" id="KB202124">
    <property type="protein sequence ID" value="ESO92263.1"/>
    <property type="molecule type" value="Genomic_DNA"/>
</dbReference>
<sequence length="76" mass="8670">MSSIDTLKDHYHKLFNLILTTGIFPSSWSESLLMPIYKKGQKNDTNNYRGIALSSCLSKVLLSIINKRITNYFGTK</sequence>
<reference evidence="1 2" key="1">
    <citation type="journal article" date="2013" name="Nature">
        <title>Insights into bilaterian evolution from three spiralian genomes.</title>
        <authorList>
            <person name="Simakov O."/>
            <person name="Marletaz F."/>
            <person name="Cho S.J."/>
            <person name="Edsinger-Gonzales E."/>
            <person name="Havlak P."/>
            <person name="Hellsten U."/>
            <person name="Kuo D.H."/>
            <person name="Larsson T."/>
            <person name="Lv J."/>
            <person name="Arendt D."/>
            <person name="Savage R."/>
            <person name="Osoegawa K."/>
            <person name="de Jong P."/>
            <person name="Grimwood J."/>
            <person name="Chapman J.A."/>
            <person name="Shapiro H."/>
            <person name="Aerts A."/>
            <person name="Otillar R.P."/>
            <person name="Terry A.Y."/>
            <person name="Boore J.L."/>
            <person name="Grigoriev I.V."/>
            <person name="Lindberg D.R."/>
            <person name="Seaver E.C."/>
            <person name="Weisblat D.A."/>
            <person name="Putnam N.H."/>
            <person name="Rokhsar D.S."/>
        </authorList>
    </citation>
    <scope>NUCLEOTIDE SEQUENCE [LARGE SCALE GENOMIC DNA]</scope>
</reference>
<dbReference type="OrthoDB" id="10070415at2759"/>
<evidence type="ECO:0000313" key="1">
    <source>
        <dbReference type="EMBL" id="ESO92263.1"/>
    </source>
</evidence>